<proteinExistence type="inferred from homology"/>
<dbReference type="EMBL" id="JAKIJS010000001">
    <property type="protein sequence ID" value="MCF6137140.1"/>
    <property type="molecule type" value="Genomic_DNA"/>
</dbReference>
<keyword evidence="16" id="KW-0594">Phospholipid biosynthesis</keyword>
<evidence type="ECO:0000256" key="3">
    <source>
        <dbReference type="ARBA" id="ARBA00005119"/>
    </source>
</evidence>
<keyword evidence="11 18" id="KW-0812">Transmembrane</keyword>
<keyword evidence="14" id="KW-0443">Lipid metabolism</keyword>
<feature type="transmembrane region" description="Helical" evidence="19">
    <location>
        <begin position="110"/>
        <end position="126"/>
    </location>
</feature>
<evidence type="ECO:0000313" key="21">
    <source>
        <dbReference type="Proteomes" id="UP001649381"/>
    </source>
</evidence>
<evidence type="ECO:0000256" key="14">
    <source>
        <dbReference type="ARBA" id="ARBA00023098"/>
    </source>
</evidence>
<evidence type="ECO:0000256" key="13">
    <source>
        <dbReference type="ARBA" id="ARBA00022989"/>
    </source>
</evidence>
<feature type="transmembrane region" description="Helical" evidence="19">
    <location>
        <begin position="6"/>
        <end position="35"/>
    </location>
</feature>
<dbReference type="PANTHER" id="PTHR46382">
    <property type="entry name" value="PHOSPHATIDATE CYTIDYLYLTRANSFERASE"/>
    <property type="match status" value="1"/>
</dbReference>
<keyword evidence="21" id="KW-1185">Reference proteome</keyword>
<feature type="transmembrane region" description="Helical" evidence="19">
    <location>
        <begin position="201"/>
        <end position="221"/>
    </location>
</feature>
<dbReference type="PANTHER" id="PTHR46382:SF1">
    <property type="entry name" value="PHOSPHATIDATE CYTIDYLYLTRANSFERASE"/>
    <property type="match status" value="1"/>
</dbReference>
<name>A0ABS9H0G5_9BACL</name>
<comment type="pathway">
    <text evidence="4">Lipid metabolism.</text>
</comment>
<dbReference type="Pfam" id="PF01148">
    <property type="entry name" value="CTP_transf_1"/>
    <property type="match status" value="1"/>
</dbReference>
<evidence type="ECO:0000256" key="4">
    <source>
        <dbReference type="ARBA" id="ARBA00005189"/>
    </source>
</evidence>
<keyword evidence="8" id="KW-1003">Cell membrane</keyword>
<protein>
    <recommendedName>
        <fullName evidence="7 18">Phosphatidate cytidylyltransferase</fullName>
        <ecNumber evidence="6 18">2.7.7.41</ecNumber>
    </recommendedName>
</protein>
<comment type="pathway">
    <text evidence="3 18">Phospholipid metabolism; CDP-diacylglycerol biosynthesis; CDP-diacylglycerol from sn-glycerol 3-phosphate: step 3/3.</text>
</comment>
<comment type="catalytic activity">
    <reaction evidence="1 18">
        <text>a 1,2-diacyl-sn-glycero-3-phosphate + CTP + H(+) = a CDP-1,2-diacyl-sn-glycerol + diphosphate</text>
        <dbReference type="Rhea" id="RHEA:16229"/>
        <dbReference type="ChEBI" id="CHEBI:15378"/>
        <dbReference type="ChEBI" id="CHEBI:33019"/>
        <dbReference type="ChEBI" id="CHEBI:37563"/>
        <dbReference type="ChEBI" id="CHEBI:58332"/>
        <dbReference type="ChEBI" id="CHEBI:58608"/>
        <dbReference type="EC" id="2.7.7.41"/>
    </reaction>
</comment>
<evidence type="ECO:0000256" key="15">
    <source>
        <dbReference type="ARBA" id="ARBA00023136"/>
    </source>
</evidence>
<dbReference type="Proteomes" id="UP001649381">
    <property type="component" value="Unassembled WGS sequence"/>
</dbReference>
<evidence type="ECO:0000256" key="17">
    <source>
        <dbReference type="ARBA" id="ARBA00023264"/>
    </source>
</evidence>
<evidence type="ECO:0000256" key="12">
    <source>
        <dbReference type="ARBA" id="ARBA00022695"/>
    </source>
</evidence>
<evidence type="ECO:0000256" key="8">
    <source>
        <dbReference type="ARBA" id="ARBA00022475"/>
    </source>
</evidence>
<comment type="similarity">
    <text evidence="5 18">Belongs to the CDS family.</text>
</comment>
<evidence type="ECO:0000313" key="20">
    <source>
        <dbReference type="EMBL" id="MCF6137140.1"/>
    </source>
</evidence>
<keyword evidence="13 19" id="KW-1133">Transmembrane helix</keyword>
<evidence type="ECO:0000256" key="9">
    <source>
        <dbReference type="ARBA" id="ARBA00022516"/>
    </source>
</evidence>
<evidence type="ECO:0000256" key="6">
    <source>
        <dbReference type="ARBA" id="ARBA00012487"/>
    </source>
</evidence>
<dbReference type="GO" id="GO:0016779">
    <property type="term" value="F:nucleotidyltransferase activity"/>
    <property type="evidence" value="ECO:0007669"/>
    <property type="project" value="UniProtKB-KW"/>
</dbReference>
<evidence type="ECO:0000256" key="10">
    <source>
        <dbReference type="ARBA" id="ARBA00022679"/>
    </source>
</evidence>
<evidence type="ECO:0000256" key="16">
    <source>
        <dbReference type="ARBA" id="ARBA00023209"/>
    </source>
</evidence>
<keyword evidence="9" id="KW-0444">Lipid biosynthesis</keyword>
<dbReference type="EC" id="2.7.7.41" evidence="6 18"/>
<gene>
    <name evidence="20" type="ORF">L2716_05300</name>
</gene>
<dbReference type="RefSeq" id="WP_236332476.1">
    <property type="nucleotide sequence ID" value="NZ_JAKIJS010000001.1"/>
</dbReference>
<evidence type="ECO:0000256" key="2">
    <source>
        <dbReference type="ARBA" id="ARBA00004651"/>
    </source>
</evidence>
<feature type="transmembrane region" description="Helical" evidence="19">
    <location>
        <begin position="138"/>
        <end position="156"/>
    </location>
</feature>
<dbReference type="InterPro" id="IPR000374">
    <property type="entry name" value="PC_trans"/>
</dbReference>
<dbReference type="PROSITE" id="PS01315">
    <property type="entry name" value="CDS"/>
    <property type="match status" value="1"/>
</dbReference>
<evidence type="ECO:0000256" key="1">
    <source>
        <dbReference type="ARBA" id="ARBA00001698"/>
    </source>
</evidence>
<evidence type="ECO:0000256" key="18">
    <source>
        <dbReference type="RuleBase" id="RU003938"/>
    </source>
</evidence>
<evidence type="ECO:0000256" key="5">
    <source>
        <dbReference type="ARBA" id="ARBA00010185"/>
    </source>
</evidence>
<comment type="caution">
    <text evidence="20">The sequence shown here is derived from an EMBL/GenBank/DDBJ whole genome shotgun (WGS) entry which is preliminary data.</text>
</comment>
<evidence type="ECO:0000256" key="11">
    <source>
        <dbReference type="ARBA" id="ARBA00022692"/>
    </source>
</evidence>
<keyword evidence="10 18" id="KW-0808">Transferase</keyword>
<comment type="subcellular location">
    <subcellularLocation>
        <location evidence="2">Cell membrane</location>
        <topology evidence="2">Multi-pass membrane protein</topology>
    </subcellularLocation>
</comment>
<feature type="transmembrane region" description="Helical" evidence="19">
    <location>
        <begin position="47"/>
        <end position="66"/>
    </location>
</feature>
<accession>A0ABS9H0G5</accession>
<organism evidence="20 21">
    <name type="scientific">Pseudalkalibacillus berkeleyi</name>
    <dbReference type="NCBI Taxonomy" id="1069813"/>
    <lineage>
        <taxon>Bacteria</taxon>
        <taxon>Bacillati</taxon>
        <taxon>Bacillota</taxon>
        <taxon>Bacilli</taxon>
        <taxon>Bacillales</taxon>
        <taxon>Fictibacillaceae</taxon>
        <taxon>Pseudalkalibacillus</taxon>
    </lineage>
</organism>
<keyword evidence="15 19" id="KW-0472">Membrane</keyword>
<keyword evidence="17" id="KW-1208">Phospholipid metabolism</keyword>
<feature type="transmembrane region" description="Helical" evidence="19">
    <location>
        <begin position="78"/>
        <end position="98"/>
    </location>
</feature>
<evidence type="ECO:0000256" key="19">
    <source>
        <dbReference type="SAM" id="Phobius"/>
    </source>
</evidence>
<keyword evidence="12 18" id="KW-0548">Nucleotidyltransferase</keyword>
<evidence type="ECO:0000256" key="7">
    <source>
        <dbReference type="ARBA" id="ARBA00019373"/>
    </source>
</evidence>
<reference evidence="20 21" key="1">
    <citation type="submission" date="2022-01" db="EMBL/GenBank/DDBJ databases">
        <title>Alkalihalobacillus sp. EGI L200015, a novel bacterium isolated from a salt lake sediment.</title>
        <authorList>
            <person name="Gao L."/>
            <person name="Fang B.-Z."/>
            <person name="Li W.-J."/>
        </authorList>
    </citation>
    <scope>NUCLEOTIDE SEQUENCE [LARGE SCALE GENOMIC DNA]</scope>
    <source>
        <strain evidence="20 21">KCTC 12718</strain>
    </source>
</reference>
<sequence>MKVRIITGVLAALIFLPIVFIGGVWFYSIMALLAAIGLKELLRMKDIHIKQVPGLISLAMVIVLVIPKDFFDLSFDLSTIKINTIIIGLFALLTWTVITKNQFTFEDTSFVILSSLYVGIGFLYFNETRALENGVSSLFFVLFIVWATDSGAYFFGKSFGKRKLWPVISPNKTIEGSIGGLVSGILLAVIFQSFFPIYSTFIIAVVAAIVIGIFGQIGDLVESAFKRHYEVKDSGTILPGHGGILDRFDSILFVLPILHLVQLLA</sequence>